<reference evidence="2" key="1">
    <citation type="submission" date="2022-12" db="EMBL/GenBank/DDBJ databases">
        <authorList>
            <person name="Petersen C."/>
        </authorList>
    </citation>
    <scope>NUCLEOTIDE SEQUENCE</scope>
    <source>
        <strain evidence="2">IBT 3081</strain>
    </source>
</reference>
<evidence type="ECO:0000313" key="2">
    <source>
        <dbReference type="EMBL" id="KAJ5374869.1"/>
    </source>
</evidence>
<dbReference type="AlphaFoldDB" id="A0A9W9SCX7"/>
<gene>
    <name evidence="2" type="ORF">N7517_006875</name>
</gene>
<dbReference type="OrthoDB" id="4360578at2759"/>
<protein>
    <submittedName>
        <fullName evidence="2">Uncharacterized protein</fullName>
    </submittedName>
</protein>
<dbReference type="RefSeq" id="XP_056580855.1">
    <property type="nucleotide sequence ID" value="XM_056724605.1"/>
</dbReference>
<feature type="region of interest" description="Disordered" evidence="1">
    <location>
        <begin position="82"/>
        <end position="109"/>
    </location>
</feature>
<dbReference type="EMBL" id="JAPZBT010000002">
    <property type="protein sequence ID" value="KAJ5374869.1"/>
    <property type="molecule type" value="Genomic_DNA"/>
</dbReference>
<accession>A0A9W9SCX7</accession>
<comment type="caution">
    <text evidence="2">The sequence shown here is derived from an EMBL/GenBank/DDBJ whole genome shotgun (WGS) entry which is preliminary data.</text>
</comment>
<proteinExistence type="predicted"/>
<keyword evidence="3" id="KW-1185">Reference proteome</keyword>
<sequence length="224" mass="25646">MEQRRWKQDHIAYALATDGDRFRFFRMTKEGRSSKTGCGGGNDYEDVVLLLMSTFDDALTPPGAKLLSPTGHAEFTGKIIDELPLPNRSPDQKRRNYPSTYEPDTNKVPEDEDYYKDIKRMRAMAVRVGVTVYMDVLQKLPNRLNPEAEKNTLNLLVVVINKSTESLFDSIGKGDYEHQIPDHEISLMTVFDAKLKKVLEEADFVDYNDNEKVLKRAVRKAILE</sequence>
<organism evidence="2 3">
    <name type="scientific">Penicillium concentricum</name>
    <dbReference type="NCBI Taxonomy" id="293559"/>
    <lineage>
        <taxon>Eukaryota</taxon>
        <taxon>Fungi</taxon>
        <taxon>Dikarya</taxon>
        <taxon>Ascomycota</taxon>
        <taxon>Pezizomycotina</taxon>
        <taxon>Eurotiomycetes</taxon>
        <taxon>Eurotiomycetidae</taxon>
        <taxon>Eurotiales</taxon>
        <taxon>Aspergillaceae</taxon>
        <taxon>Penicillium</taxon>
    </lineage>
</organism>
<evidence type="ECO:0000313" key="3">
    <source>
        <dbReference type="Proteomes" id="UP001147752"/>
    </source>
</evidence>
<evidence type="ECO:0000256" key="1">
    <source>
        <dbReference type="SAM" id="MobiDB-lite"/>
    </source>
</evidence>
<dbReference type="GeneID" id="81463788"/>
<name>A0A9W9SCX7_9EURO</name>
<dbReference type="Proteomes" id="UP001147752">
    <property type="component" value="Unassembled WGS sequence"/>
</dbReference>
<reference evidence="2" key="2">
    <citation type="journal article" date="2023" name="IMA Fungus">
        <title>Comparative genomic study of the Penicillium genus elucidates a diverse pangenome and 15 lateral gene transfer events.</title>
        <authorList>
            <person name="Petersen C."/>
            <person name="Sorensen T."/>
            <person name="Nielsen M.R."/>
            <person name="Sondergaard T.E."/>
            <person name="Sorensen J.L."/>
            <person name="Fitzpatrick D.A."/>
            <person name="Frisvad J.C."/>
            <person name="Nielsen K.L."/>
        </authorList>
    </citation>
    <scope>NUCLEOTIDE SEQUENCE</scope>
    <source>
        <strain evidence="2">IBT 3081</strain>
    </source>
</reference>